<keyword evidence="2" id="KW-1185">Reference proteome</keyword>
<dbReference type="EMBL" id="ASPP01002022">
    <property type="protein sequence ID" value="ETO35032.1"/>
    <property type="molecule type" value="Genomic_DNA"/>
</dbReference>
<gene>
    <name evidence="1" type="ORF">RFI_02042</name>
</gene>
<protein>
    <submittedName>
        <fullName evidence="1">Uncharacterized protein</fullName>
    </submittedName>
</protein>
<organism evidence="1 2">
    <name type="scientific">Reticulomyxa filosa</name>
    <dbReference type="NCBI Taxonomy" id="46433"/>
    <lineage>
        <taxon>Eukaryota</taxon>
        <taxon>Sar</taxon>
        <taxon>Rhizaria</taxon>
        <taxon>Retaria</taxon>
        <taxon>Foraminifera</taxon>
        <taxon>Monothalamids</taxon>
        <taxon>Reticulomyxidae</taxon>
        <taxon>Reticulomyxa</taxon>
    </lineage>
</organism>
<reference evidence="1 2" key="1">
    <citation type="journal article" date="2013" name="Curr. Biol.">
        <title>The Genome of the Foraminiferan Reticulomyxa filosa.</title>
        <authorList>
            <person name="Glockner G."/>
            <person name="Hulsmann N."/>
            <person name="Schleicher M."/>
            <person name="Noegel A.A."/>
            <person name="Eichinger L."/>
            <person name="Gallinger C."/>
            <person name="Pawlowski J."/>
            <person name="Sierra R."/>
            <person name="Euteneuer U."/>
            <person name="Pillet L."/>
            <person name="Moustafa A."/>
            <person name="Platzer M."/>
            <person name="Groth M."/>
            <person name="Szafranski K."/>
            <person name="Schliwa M."/>
        </authorList>
    </citation>
    <scope>NUCLEOTIDE SEQUENCE [LARGE SCALE GENOMIC DNA]</scope>
</reference>
<evidence type="ECO:0000313" key="1">
    <source>
        <dbReference type="EMBL" id="ETO35032.1"/>
    </source>
</evidence>
<proteinExistence type="predicted"/>
<evidence type="ECO:0000313" key="2">
    <source>
        <dbReference type="Proteomes" id="UP000023152"/>
    </source>
</evidence>
<dbReference type="AlphaFoldDB" id="X6PBH7"/>
<comment type="caution">
    <text evidence="1">The sequence shown here is derived from an EMBL/GenBank/DDBJ whole genome shotgun (WGS) entry which is preliminary data.</text>
</comment>
<name>X6PBH7_RETFI</name>
<feature type="non-terminal residue" evidence="1">
    <location>
        <position position="107"/>
    </location>
</feature>
<sequence length="107" mass="12217">MFVIKKLSLLFKHKKIELGLFFEVFFAICIFDKNQQFIYILGGFNGNINIKIKINNIELITNIPIQKQLSIGNVHFQVNDDLCGLHGMIGGKDKNLLSLTYYPNNIG</sequence>
<dbReference type="Proteomes" id="UP000023152">
    <property type="component" value="Unassembled WGS sequence"/>
</dbReference>
<accession>X6PBH7</accession>